<keyword evidence="2" id="KW-1185">Reference proteome</keyword>
<dbReference type="EMBL" id="BMTD01000013">
    <property type="protein sequence ID" value="GGV09023.1"/>
    <property type="molecule type" value="Genomic_DNA"/>
</dbReference>
<evidence type="ECO:0000313" key="1">
    <source>
        <dbReference type="EMBL" id="GGV09023.1"/>
    </source>
</evidence>
<organism evidence="1 2">
    <name type="scientific">Streptomyces filipinensis</name>
    <dbReference type="NCBI Taxonomy" id="66887"/>
    <lineage>
        <taxon>Bacteria</taxon>
        <taxon>Bacillati</taxon>
        <taxon>Actinomycetota</taxon>
        <taxon>Actinomycetes</taxon>
        <taxon>Kitasatosporales</taxon>
        <taxon>Streptomycetaceae</taxon>
        <taxon>Streptomyces</taxon>
    </lineage>
</organism>
<proteinExistence type="predicted"/>
<name>A0A918IGU6_9ACTN</name>
<gene>
    <name evidence="1" type="ORF">GCM10010260_53840</name>
</gene>
<dbReference type="AlphaFoldDB" id="A0A918IGU6"/>
<sequence length="73" mass="7417">MPAAATVSAAAAVAAGIVNIAVTSTAVPIARPFRATTIRCSDRPVIAGRGVRILLVTLVILDGARHIVYQGPP</sequence>
<dbReference type="Proteomes" id="UP000618795">
    <property type="component" value="Unassembled WGS sequence"/>
</dbReference>
<comment type="caution">
    <text evidence="1">The sequence shown here is derived from an EMBL/GenBank/DDBJ whole genome shotgun (WGS) entry which is preliminary data.</text>
</comment>
<protein>
    <submittedName>
        <fullName evidence="1">Uncharacterized protein</fullName>
    </submittedName>
</protein>
<reference evidence="1" key="1">
    <citation type="journal article" date="2014" name="Int. J. Syst. Evol. Microbiol.">
        <title>Complete genome sequence of Corynebacterium casei LMG S-19264T (=DSM 44701T), isolated from a smear-ripened cheese.</title>
        <authorList>
            <consortium name="US DOE Joint Genome Institute (JGI-PGF)"/>
            <person name="Walter F."/>
            <person name="Albersmeier A."/>
            <person name="Kalinowski J."/>
            <person name="Ruckert C."/>
        </authorList>
    </citation>
    <scope>NUCLEOTIDE SEQUENCE</scope>
    <source>
        <strain evidence="1">JCM 4369</strain>
    </source>
</reference>
<evidence type="ECO:0000313" key="2">
    <source>
        <dbReference type="Proteomes" id="UP000618795"/>
    </source>
</evidence>
<accession>A0A918IGU6</accession>
<reference evidence="1" key="2">
    <citation type="submission" date="2020-09" db="EMBL/GenBank/DDBJ databases">
        <authorList>
            <person name="Sun Q."/>
            <person name="Ohkuma M."/>
        </authorList>
    </citation>
    <scope>NUCLEOTIDE SEQUENCE</scope>
    <source>
        <strain evidence="1">JCM 4369</strain>
    </source>
</reference>